<reference evidence="1 2" key="4">
    <citation type="journal article" date="1988" name="Virology">
        <title>Identification and characterization of the repetitive DNA element in the genome of insect iridescent virus type 6.</title>
        <authorList>
            <person name="Fischer M."/>
            <person name="Schnitzler P."/>
            <person name="Delius H."/>
            <person name="Darai G."/>
        </authorList>
    </citation>
    <scope>NUCLEOTIDE SEQUENCE [LARGE SCALE GENOMIC DNA]</scope>
</reference>
<reference evidence="1 2" key="5">
    <citation type="journal article" date="1992" name="Virus Genes">
        <title>Identification and mapping of origins of DNA replication within the DNA sequences of the genome of insect iridescent virus type 6.</title>
        <authorList>
            <person name="Handermann M."/>
            <person name="Schnitzler P."/>
            <person name="Rosen-Wolff A."/>
            <person name="Raab K."/>
            <person name="Sonntag K.C."/>
            <person name="Darai G."/>
        </authorList>
    </citation>
    <scope>NUCLEOTIDE SEQUENCE [LARGE SCALE GENOMIC DNA]</scope>
</reference>
<reference evidence="1 2" key="6">
    <citation type="journal article" date="1992" name="Virus Genes">
        <title>Characterization of the third origin of DNA replication of the genome of insect iridescent virus type 6.</title>
        <authorList>
            <person name="Sonntag K.C."/>
            <person name="Darai G."/>
        </authorList>
    </citation>
    <scope>NUCLEOTIDE SEQUENCE [LARGE SCALE GENOMIC DNA]</scope>
</reference>
<accession>Q91G02</accession>
<evidence type="ECO:0000313" key="1">
    <source>
        <dbReference type="EMBL" id="AAK82030.1"/>
    </source>
</evidence>
<organismHost>
    <name type="scientific">Spodoptera frugiperda</name>
    <name type="common">Fall armyworm</name>
    <dbReference type="NCBI Taxonomy" id="7108"/>
</organismHost>
<organismHost>
    <name type="scientific">Chilo suppressalis</name>
    <name type="common">Asiatic rice borer moth</name>
    <dbReference type="NCBI Taxonomy" id="168631"/>
</organismHost>
<organismHost>
    <name type="scientific">Gryllus bimaculatus</name>
    <name type="common">Two-spotted cricket</name>
    <dbReference type="NCBI Taxonomy" id="6999"/>
</organismHost>
<sequence length="66" mass="7241">MVPKFCSSSIKISINSFNEIDGLVVISFKTSSVFTIFGSMVVKKGVCLERTTFVGLSLISKFFNLP</sequence>
<reference evidence="1 2" key="2">
    <citation type="journal article" date="1986" name="Med. Microbiol. Immunol.">
        <title>Insect iridescent virus type 6 induced toxic degenerative hepatitis in mice.</title>
        <authorList>
            <person name="Lorbacher de Ruiz H."/>
            <person name="Gelderblom H."/>
            <person name="Hofmann W."/>
            <person name="Darai G."/>
        </authorList>
    </citation>
    <scope>NUCLEOTIDE SEQUENCE [LARGE SCALE GENOMIC DNA]</scope>
</reference>
<dbReference type="Proteomes" id="UP000001359">
    <property type="component" value="Segment"/>
</dbReference>
<evidence type="ECO:0000313" key="2">
    <source>
        <dbReference type="Proteomes" id="UP000001359"/>
    </source>
</evidence>
<reference evidence="1 2" key="7">
    <citation type="journal article" date="1993" name="J. Gen. Virol.">
        <title>Identification of the gene encoding the major capsid protein of insect iridescent virus type 6 by polymerase chain reaction.</title>
        <authorList>
            <person name="Stohwasser R."/>
            <person name="Raab K."/>
            <person name="Schnitzler P."/>
            <person name="Janssen W."/>
            <person name="Darai G."/>
        </authorList>
    </citation>
    <scope>NUCLEOTIDE SEQUENCE [LARGE SCALE GENOMIC DNA]</scope>
</reference>
<dbReference type="EMBL" id="AF303741">
    <property type="protein sequence ID" value="AAK82030.1"/>
    <property type="molecule type" value="Genomic_DNA"/>
</dbReference>
<reference evidence="1 2" key="12">
    <citation type="journal article" date="1997" name="Virus Genes">
        <title>The DNA sequence of Chilo iridescent virus between the genome coordinates 0.101 and 0.391; similarities in coding strategy between insect and vertebrate iridoviruses.</title>
        <authorList>
            <person name="Bahr U."/>
            <person name="Tidona C.A."/>
            <person name="Darai G."/>
        </authorList>
    </citation>
    <scope>NUCLEOTIDE SEQUENCE [LARGE SCALE GENOMIC DNA]</scope>
</reference>
<reference evidence="1 2" key="13">
    <citation type="journal article" date="1998" name="Virus Genes">
        <title>Identification of a thymidylate synthase gene within the genome of Chilo iridescent virus.</title>
        <authorList>
            <person name="Muller K."/>
            <person name="Tidona C.A."/>
            <person name="Bahr U."/>
            <person name="Darai G."/>
        </authorList>
    </citation>
    <scope>NUCLEOTIDE SEQUENCE [LARGE SCALE GENOMIC DNA]</scope>
</reference>
<reference evidence="1 2" key="3">
    <citation type="journal article" date="1987" name="Virology">
        <title>Molecular cloning and physical mapping of the genome of insect iridescent virus type 6: further evidence for circular permutation of the viral genome.</title>
        <authorList>
            <person name="Schnitzler P."/>
            <person name="Soltau J.B."/>
            <person name="Fischer M."/>
            <person name="Reisner H."/>
            <person name="Scholz J."/>
            <person name="Delius H."/>
            <person name="Darai G."/>
        </authorList>
    </citation>
    <scope>NUCLEOTIDE SEQUENCE [LARGE SCALE GENOMIC DNA]</scope>
</reference>
<name>Q91G02_IIV6</name>
<reference evidence="1 2" key="11">
    <citation type="journal article" date="1994" name="Virus Genes">
        <title>Chilo iridescent virus encodes a putative helicase belonging to a distinct family within the "DEAD/H" superfamily: implications for the evolution of large DNA viruses.</title>
        <authorList>
            <person name="Sonntag K.C."/>
            <person name="Schnitzler P."/>
            <person name="Koonin E.V."/>
            <person name="Darai G."/>
        </authorList>
    </citation>
    <scope>NUCLEOTIDE SEQUENCE [LARGE SCALE GENOMIC DNA]</scope>
</reference>
<reference evidence="1 2" key="14">
    <citation type="journal article" date="1999" name="Virus Genes">
        <title>Identification of a gene cluster within the genome of Chilo iridescent virus encoding enzymes involved in viral DNA replication and processing.</title>
        <authorList>
            <person name="Muller K."/>
            <person name="Tidona C.A."/>
            <person name="Darai G."/>
        </authorList>
    </citation>
    <scope>NUCLEOTIDE SEQUENCE [LARGE SCALE GENOMIC DNA]</scope>
</reference>
<reference evidence="1 2" key="15">
    <citation type="journal article" date="2001" name="Virology">
        <title>Analysis of the first complete DNA sequence of an invertebrate iridovirus: coding strategy of the genome of Chilo iridescent virus.</title>
        <authorList>
            <person name="Jakob N.J."/>
            <person name="Muller K."/>
            <person name="Bahr U."/>
            <person name="Darai G."/>
        </authorList>
    </citation>
    <scope>NUCLEOTIDE SEQUENCE [LARGE SCALE GENOMIC DNA]</scope>
</reference>
<protein>
    <submittedName>
        <fullName evidence="1">147L</fullName>
    </submittedName>
</protein>
<organismHost>
    <name type="scientific">Gryllus campestris</name>
    <dbReference type="NCBI Taxonomy" id="58607"/>
</organismHost>
<dbReference type="KEGG" id="vg:1733250"/>
<organismHost>
    <name type="scientific">Acheta domesticus</name>
    <name type="common">House cricket</name>
    <dbReference type="NCBI Taxonomy" id="6997"/>
</organismHost>
<keyword evidence="2" id="KW-1185">Reference proteome</keyword>
<reference evidence="1 2" key="10">
    <citation type="journal article" date="1994" name="Nucleic Acids Res.">
        <title>Identification of genes encoding zinc finger proteins, non-histone chromosomal HMG protein homologue, and a putative GTP phosphohydrolase in the genome of Chilo iridescent virus.</title>
        <authorList>
            <person name="Schnitzler P."/>
            <person name="Hug M."/>
            <person name="Handermann M."/>
            <person name="Janssen W."/>
            <person name="Koonin E.V."/>
            <person name="Delius H."/>
            <person name="Darai C."/>
        </authorList>
    </citation>
    <scope>NUCLEOTIDE SEQUENCE [LARGE SCALE GENOMIC DNA]</scope>
</reference>
<reference evidence="1 2" key="8">
    <citation type="journal article" date="1994" name="Intervirology">
        <title>Identification of the primary structure and the coding capacity of the genome of insect iridescent virus type 6 between the genome coordinates 0.310 and 0.347 (7990 bp).</title>
        <authorList>
            <person name="Sonntag K.C."/>
            <person name="Schnitzler P."/>
            <person name="Janssen W."/>
            <person name="Darai G."/>
        </authorList>
    </citation>
    <scope>NUCLEOTIDE SEQUENCE [LARGE SCALE GENOMIC DNA]</scope>
</reference>
<dbReference type="RefSeq" id="NP_149610.1">
    <property type="nucleotide sequence ID" value="NC_003038.1"/>
</dbReference>
<organism evidence="1 2">
    <name type="scientific">Invertebrate iridescent virus 6</name>
    <name type="common">IIV-6</name>
    <name type="synonym">Chilo iridescent virus</name>
    <dbReference type="NCBI Taxonomy" id="176652"/>
    <lineage>
        <taxon>Viruses</taxon>
        <taxon>Varidnaviria</taxon>
        <taxon>Bamfordvirae</taxon>
        <taxon>Nucleocytoviricota</taxon>
        <taxon>Megaviricetes</taxon>
        <taxon>Pimascovirales</taxon>
        <taxon>Pimascovirales incertae sedis</taxon>
        <taxon>Iridoviridae</taxon>
        <taxon>Betairidovirinae</taxon>
        <taxon>Iridovirus</taxon>
        <taxon>Iridovirus chilo1</taxon>
    </lineage>
</organism>
<reference evidence="1 2" key="9">
    <citation type="journal article" date="1994" name="J. Gen. Virol.">
        <title>Insect iridescent virus type 6 encodes a polypeptide related to the largest subunit of eukaryotic RNA polymerase II.</title>
        <authorList>
            <person name="Schnitzler P."/>
            <person name="Sonntag K.C."/>
            <person name="Muller M."/>
            <person name="Janssen W."/>
            <person name="Bugert J.J."/>
            <person name="Koonin E.V."/>
            <person name="Darai G."/>
        </authorList>
    </citation>
    <scope>NUCLEOTIDE SEQUENCE [LARGE SCALE GENOMIC DNA]</scope>
</reference>
<dbReference type="GeneID" id="1733250"/>
<reference evidence="1 2" key="1">
    <citation type="journal article" date="1984" name="J. Virol.">
        <title>DNA analysis of insect iridescent virus 6: evidence for circular permutation and terminal redundancy.</title>
        <authorList>
            <person name="Delius H."/>
            <person name="Darai G."/>
            <person name="Fluegel R.M."/>
        </authorList>
    </citation>
    <scope>NUCLEOTIDE SEQUENCE [LARGE SCALE GENOMIC DNA]</scope>
</reference>
<proteinExistence type="predicted"/>